<keyword evidence="3" id="KW-0378">Hydrolase</keyword>
<dbReference type="EMBL" id="DS231994">
    <property type="protein sequence ID" value="EDS30860.1"/>
    <property type="molecule type" value="Genomic_DNA"/>
</dbReference>
<feature type="domain" description="CN hydrolase" evidence="6">
    <location>
        <begin position="28"/>
        <end position="292"/>
    </location>
</feature>
<keyword evidence="9" id="KW-1185">Reference proteome</keyword>
<accession>B0WM32</accession>
<feature type="chain" id="PRO_5011408260" evidence="5">
    <location>
        <begin position="18"/>
        <end position="520"/>
    </location>
</feature>
<evidence type="ECO:0000256" key="1">
    <source>
        <dbReference type="ARBA" id="ARBA00008225"/>
    </source>
</evidence>
<protein>
    <submittedName>
        <fullName evidence="7">Pantetheinase</fullName>
    </submittedName>
</protein>
<dbReference type="PANTHER" id="PTHR10609:SF14">
    <property type="entry name" value="BIOTINIDASE"/>
    <property type="match status" value="1"/>
</dbReference>
<sequence length="520" mass="58167">MKITFAVLFLCHYIVVSKQVSTPEDDYYWAGVVEFSFVEKWSGNVSAEENTANNLDKYLEIVRSVEAQPVDIIVFPEYTLNSIDSSSQVPDPEKGIAPCDDLQYAPIVRDLSCVANATQKYLVVNMVEMVPCDNLRTCPREDSSEFFNTNVVFDRSGVVIARYRKFNLYGEAGISVTPAAEMVTFDTDFGVTFGTIICHDLIFDLPALGLIRHGITDIIFPTMWFSQLPFLTAAQIQQGWAYKNNVNFLAAGASNPGVASTGTGIFAGKRGRIVTVMNHQDDVKLYVAAVPKVNRPQAVIKRQPVVKDPVGMKDLMLKRDQIDHYAASDLPLRNNEYYSATVCQNELCCDFTLNYTYYYPSTTQDFYRYKLLVNDGHDSKGRIACAIVACTNEMLETCGSRFEDPTSVVPAIQFNFIDISGRFPGGDNVFMVPSGVDTSVLPLEVEEFEYMEHLYVQDGNQTLQIRQQLILPRSDLLTFGIWGRKFDNEDHRDNSDDGATSTTVSLLTILFALIATVLTK</sequence>
<evidence type="ECO:0000256" key="5">
    <source>
        <dbReference type="SAM" id="SignalP"/>
    </source>
</evidence>
<dbReference type="SUPFAM" id="SSF56317">
    <property type="entry name" value="Carbon-nitrogen hydrolase"/>
    <property type="match status" value="1"/>
</dbReference>
<dbReference type="CDD" id="cd07567">
    <property type="entry name" value="biotinidase_like"/>
    <property type="match status" value="1"/>
</dbReference>
<evidence type="ECO:0000313" key="8">
    <source>
        <dbReference type="EnsemblMetazoa" id="CPIJ007583-PA"/>
    </source>
</evidence>
<dbReference type="InterPro" id="IPR043957">
    <property type="entry name" value="Vanin_C"/>
</dbReference>
<dbReference type="KEGG" id="cqu:CpipJ_CPIJ007583"/>
<reference evidence="8" key="2">
    <citation type="submission" date="2021-02" db="UniProtKB">
        <authorList>
            <consortium name="EnsemblMetazoa"/>
        </authorList>
    </citation>
    <scope>IDENTIFICATION</scope>
    <source>
        <strain evidence="8">JHB</strain>
    </source>
</reference>
<evidence type="ECO:0000313" key="9">
    <source>
        <dbReference type="Proteomes" id="UP000002320"/>
    </source>
</evidence>
<dbReference type="FunCoup" id="B0WM32">
    <property type="interactions" value="15"/>
</dbReference>
<dbReference type="OrthoDB" id="10250282at2759"/>
<dbReference type="GO" id="GO:0016811">
    <property type="term" value="F:hydrolase activity, acting on carbon-nitrogen (but not peptide) bonds, in linear amides"/>
    <property type="evidence" value="ECO:0007669"/>
    <property type="project" value="InterPro"/>
</dbReference>
<dbReference type="STRING" id="7176.B0WM32"/>
<dbReference type="Gene3D" id="3.60.110.10">
    <property type="entry name" value="Carbon-nitrogen hydrolase"/>
    <property type="match status" value="1"/>
</dbReference>
<dbReference type="VEuPathDB" id="VectorBase:CQUJHB015818"/>
<comment type="similarity">
    <text evidence="1">Belongs to the carbon-nitrogen hydrolase superfamily. BTD/VNN family.</text>
</comment>
<dbReference type="InterPro" id="IPR012101">
    <property type="entry name" value="Biotinidase-like_euk"/>
</dbReference>
<gene>
    <name evidence="8" type="primary">6040366</name>
    <name evidence="7" type="ORF">CpipJ_CPIJ007583</name>
</gene>
<dbReference type="InParanoid" id="B0WM32"/>
<proteinExistence type="inferred from homology"/>
<dbReference type="OMA" id="YVVVNLH"/>
<dbReference type="InterPro" id="IPR003010">
    <property type="entry name" value="C-N_Hydrolase"/>
</dbReference>
<dbReference type="AlphaFoldDB" id="B0WM32"/>
<evidence type="ECO:0000256" key="4">
    <source>
        <dbReference type="ARBA" id="ARBA00023180"/>
    </source>
</evidence>
<reference evidence="7" key="1">
    <citation type="submission" date="2007-03" db="EMBL/GenBank/DDBJ databases">
        <title>Annotation of Culex pipiens quinquefasciatus.</title>
        <authorList>
            <consortium name="The Broad Institute Genome Sequencing Platform"/>
            <person name="Atkinson P.W."/>
            <person name="Hemingway J."/>
            <person name="Christensen B.M."/>
            <person name="Higgs S."/>
            <person name="Kodira C."/>
            <person name="Hannick L."/>
            <person name="Megy K."/>
            <person name="O'Leary S."/>
            <person name="Pearson M."/>
            <person name="Haas B.J."/>
            <person name="Mauceli E."/>
            <person name="Wortman J.R."/>
            <person name="Lee N.H."/>
            <person name="Guigo R."/>
            <person name="Stanke M."/>
            <person name="Alvarado L."/>
            <person name="Amedeo P."/>
            <person name="Antoine C.H."/>
            <person name="Arensburger P."/>
            <person name="Bidwell S.L."/>
            <person name="Crawford M."/>
            <person name="Camaro F."/>
            <person name="Devon K."/>
            <person name="Engels R."/>
            <person name="Hammond M."/>
            <person name="Howarth C."/>
            <person name="Koehrsen M."/>
            <person name="Lawson D."/>
            <person name="Montgomery P."/>
            <person name="Nene V."/>
            <person name="Nusbaum C."/>
            <person name="Puiu D."/>
            <person name="Romero-Severson J."/>
            <person name="Severson D.W."/>
            <person name="Shumway M."/>
            <person name="Sisk P."/>
            <person name="Stolte C."/>
            <person name="Zeng Q."/>
            <person name="Eisenstadt E."/>
            <person name="Fraser-Liggett C."/>
            <person name="Strausberg R."/>
            <person name="Galagan J."/>
            <person name="Birren B."/>
            <person name="Collins F.H."/>
        </authorList>
    </citation>
    <scope>NUCLEOTIDE SEQUENCE [LARGE SCALE GENOMIC DNA]</scope>
    <source>
        <strain evidence="7">JHB</strain>
    </source>
</reference>
<evidence type="ECO:0000256" key="2">
    <source>
        <dbReference type="ARBA" id="ARBA00022729"/>
    </source>
</evidence>
<dbReference type="eggNOG" id="KOG0806">
    <property type="taxonomic scope" value="Eukaryota"/>
</dbReference>
<evidence type="ECO:0000256" key="3">
    <source>
        <dbReference type="ARBA" id="ARBA00022801"/>
    </source>
</evidence>
<dbReference type="InterPro" id="IPR040154">
    <property type="entry name" value="Biotinidase/VNN"/>
</dbReference>
<dbReference type="HOGENOM" id="CLU_033209_1_0_1"/>
<dbReference type="PANTHER" id="PTHR10609">
    <property type="entry name" value="BIOTINIDASE-RELATED"/>
    <property type="match status" value="1"/>
</dbReference>
<dbReference type="VEuPathDB" id="VectorBase:CPIJ007583"/>
<evidence type="ECO:0000259" key="6">
    <source>
        <dbReference type="PROSITE" id="PS50263"/>
    </source>
</evidence>
<dbReference type="PROSITE" id="PS50263">
    <property type="entry name" value="CN_HYDROLASE"/>
    <property type="match status" value="1"/>
</dbReference>
<keyword evidence="2 5" id="KW-0732">Signal</keyword>
<dbReference type="InterPro" id="IPR036526">
    <property type="entry name" value="C-N_Hydrolase_sf"/>
</dbReference>
<dbReference type="EnsemblMetazoa" id="CPIJ007583-RA">
    <property type="protein sequence ID" value="CPIJ007583-PA"/>
    <property type="gene ID" value="CPIJ007583"/>
</dbReference>
<name>B0WM32_CULQU</name>
<dbReference type="Pfam" id="PF00795">
    <property type="entry name" value="CN_hydrolase"/>
    <property type="match status" value="1"/>
</dbReference>
<keyword evidence="4" id="KW-0325">Glycoprotein</keyword>
<dbReference type="Pfam" id="PF19018">
    <property type="entry name" value="Vanin_C"/>
    <property type="match status" value="1"/>
</dbReference>
<feature type="signal peptide" evidence="5">
    <location>
        <begin position="1"/>
        <end position="17"/>
    </location>
</feature>
<organism>
    <name type="scientific">Culex quinquefasciatus</name>
    <name type="common">Southern house mosquito</name>
    <name type="synonym">Culex pungens</name>
    <dbReference type="NCBI Taxonomy" id="7176"/>
    <lineage>
        <taxon>Eukaryota</taxon>
        <taxon>Metazoa</taxon>
        <taxon>Ecdysozoa</taxon>
        <taxon>Arthropoda</taxon>
        <taxon>Hexapoda</taxon>
        <taxon>Insecta</taxon>
        <taxon>Pterygota</taxon>
        <taxon>Neoptera</taxon>
        <taxon>Endopterygota</taxon>
        <taxon>Diptera</taxon>
        <taxon>Nematocera</taxon>
        <taxon>Culicoidea</taxon>
        <taxon>Culicidae</taxon>
        <taxon>Culicinae</taxon>
        <taxon>Culicini</taxon>
        <taxon>Culex</taxon>
        <taxon>Culex</taxon>
    </lineage>
</organism>
<dbReference type="Proteomes" id="UP000002320">
    <property type="component" value="Unassembled WGS sequence"/>
</dbReference>
<evidence type="ECO:0000313" key="7">
    <source>
        <dbReference type="EMBL" id="EDS30860.1"/>
    </source>
</evidence>